<feature type="domain" description="C2H2-type" evidence="14">
    <location>
        <begin position="452"/>
        <end position="479"/>
    </location>
</feature>
<keyword evidence="12" id="KW-0175">Coiled coil</keyword>
<comment type="subcellular location">
    <subcellularLocation>
        <location evidence="1">Nucleus</location>
    </subcellularLocation>
</comment>
<keyword evidence="5 11" id="KW-0863">Zinc-finger</keyword>
<feature type="compositionally biased region" description="Polar residues" evidence="13">
    <location>
        <begin position="338"/>
        <end position="347"/>
    </location>
</feature>
<evidence type="ECO:0000259" key="14">
    <source>
        <dbReference type="PROSITE" id="PS50157"/>
    </source>
</evidence>
<dbReference type="Pfam" id="PF00096">
    <property type="entry name" value="zf-C2H2"/>
    <property type="match status" value="3"/>
</dbReference>
<keyword evidence="15" id="KW-1185">Reference proteome</keyword>
<dbReference type="PROSITE" id="PS50157">
    <property type="entry name" value="ZINC_FINGER_C2H2_2"/>
    <property type="match status" value="4"/>
</dbReference>
<feature type="coiled-coil region" evidence="12">
    <location>
        <begin position="41"/>
        <end position="68"/>
    </location>
</feature>
<gene>
    <name evidence="16" type="primary">LOC106609873</name>
</gene>
<evidence type="ECO:0000256" key="8">
    <source>
        <dbReference type="ARBA" id="ARBA00023125"/>
    </source>
</evidence>
<dbReference type="PANTHER" id="PTHR24404:SF41">
    <property type="entry name" value="ZINC FINGER PROTEIN 613"/>
    <property type="match status" value="1"/>
</dbReference>
<protein>
    <submittedName>
        <fullName evidence="16">Zinc finger protein ztf-6 isoform X2</fullName>
    </submittedName>
</protein>
<name>A0ABM3F757_SALSA</name>
<evidence type="ECO:0000256" key="11">
    <source>
        <dbReference type="PROSITE-ProRule" id="PRU00042"/>
    </source>
</evidence>
<feature type="domain" description="C2H2-type" evidence="14">
    <location>
        <begin position="480"/>
        <end position="507"/>
    </location>
</feature>
<feature type="region of interest" description="Disordered" evidence="13">
    <location>
        <begin position="325"/>
        <end position="347"/>
    </location>
</feature>
<dbReference type="PROSITE" id="PS00028">
    <property type="entry name" value="ZINC_FINGER_C2H2_1"/>
    <property type="match status" value="3"/>
</dbReference>
<evidence type="ECO:0000256" key="3">
    <source>
        <dbReference type="ARBA" id="ARBA00022723"/>
    </source>
</evidence>
<dbReference type="Gene3D" id="3.30.160.60">
    <property type="entry name" value="Classic Zinc Finger"/>
    <property type="match status" value="4"/>
</dbReference>
<keyword evidence="7" id="KW-0805">Transcription regulation</keyword>
<keyword evidence="4" id="KW-0677">Repeat</keyword>
<evidence type="ECO:0000256" key="7">
    <source>
        <dbReference type="ARBA" id="ARBA00023015"/>
    </source>
</evidence>
<evidence type="ECO:0000256" key="1">
    <source>
        <dbReference type="ARBA" id="ARBA00004123"/>
    </source>
</evidence>
<sequence>MANVMVFHTQIASIMEVLANAAVAEVCKLVDDDYAVFRLEITQSQKENRALRRKLQLLELKVARERAERTTRERALASRPSSVKILDRYRGMTRGEGHFTVGHRSFLKPLGHNTWRDDQPITVDEGSGTSTQHVIVIESADTETAGPGVKLERSEGEEDPRQRRDIQTGALPVATEDLAAAALQPRTRRSIMESVDMEDGKPDLLLVKEETIEDGPESIDLLSGLKMGEQGGWLEANRGDWPAILVSQTAASKGPGVDITKQARTRGDIVEVSGWDSVFNSRLRNNTVNHNQKQTVEHKTTNKLSLHDNRLAETRARRRFGLRGRGGVHMQQERTDTDSASDAPSCSYSCDSERLMVPQVNPVTGAAFSLPSIGSINWNMDPVTTQTLPGLHPPHTLLMLNQTSDNASASTLNGYTSPLTNDSSGDGICGKAFSFPKQVEIHQRIHTGEKRFGCQLCRASFSHSFNLKRHQRVHTGEKPFSCPQCEKRFSHQHQLKMHLKVHTGERPFACTHCGKRFSERSYLRIHQQKMHTAHV</sequence>
<keyword evidence="6" id="KW-0862">Zinc</keyword>
<keyword evidence="10" id="KW-0539">Nucleus</keyword>
<dbReference type="InterPro" id="IPR013087">
    <property type="entry name" value="Znf_C2H2_type"/>
</dbReference>
<dbReference type="PANTHER" id="PTHR24404">
    <property type="entry name" value="ZINC FINGER PROTEIN"/>
    <property type="match status" value="1"/>
</dbReference>
<evidence type="ECO:0000256" key="12">
    <source>
        <dbReference type="SAM" id="Coils"/>
    </source>
</evidence>
<keyword evidence="8" id="KW-0238">DNA-binding</keyword>
<comment type="similarity">
    <text evidence="2">Belongs to the krueppel C2H2-type zinc-finger protein family.</text>
</comment>
<feature type="domain" description="C2H2-type" evidence="14">
    <location>
        <begin position="508"/>
        <end position="535"/>
    </location>
</feature>
<dbReference type="RefSeq" id="XP_045579123.1">
    <property type="nucleotide sequence ID" value="XM_045723167.1"/>
</dbReference>
<dbReference type="InterPro" id="IPR036236">
    <property type="entry name" value="Znf_C2H2_sf"/>
</dbReference>
<dbReference type="Proteomes" id="UP001652741">
    <property type="component" value="Chromosome ssa08"/>
</dbReference>
<evidence type="ECO:0000256" key="10">
    <source>
        <dbReference type="ARBA" id="ARBA00023242"/>
    </source>
</evidence>
<accession>A0ABM3F757</accession>
<dbReference type="SMART" id="SM00355">
    <property type="entry name" value="ZnF_C2H2"/>
    <property type="match status" value="4"/>
</dbReference>
<keyword evidence="3" id="KW-0479">Metal-binding</keyword>
<organism evidence="15 16">
    <name type="scientific">Salmo salar</name>
    <name type="common">Atlantic salmon</name>
    <dbReference type="NCBI Taxonomy" id="8030"/>
    <lineage>
        <taxon>Eukaryota</taxon>
        <taxon>Metazoa</taxon>
        <taxon>Chordata</taxon>
        <taxon>Craniata</taxon>
        <taxon>Vertebrata</taxon>
        <taxon>Euteleostomi</taxon>
        <taxon>Actinopterygii</taxon>
        <taxon>Neopterygii</taxon>
        <taxon>Teleostei</taxon>
        <taxon>Protacanthopterygii</taxon>
        <taxon>Salmoniformes</taxon>
        <taxon>Salmonidae</taxon>
        <taxon>Salmoninae</taxon>
        <taxon>Salmo</taxon>
    </lineage>
</organism>
<evidence type="ECO:0000256" key="2">
    <source>
        <dbReference type="ARBA" id="ARBA00006991"/>
    </source>
</evidence>
<dbReference type="InterPro" id="IPR050589">
    <property type="entry name" value="Ikaros_C2H2-ZF"/>
</dbReference>
<reference evidence="16" key="1">
    <citation type="submission" date="2025-08" db="UniProtKB">
        <authorList>
            <consortium name="RefSeq"/>
        </authorList>
    </citation>
    <scope>IDENTIFICATION</scope>
</reference>
<evidence type="ECO:0000256" key="9">
    <source>
        <dbReference type="ARBA" id="ARBA00023163"/>
    </source>
</evidence>
<evidence type="ECO:0000313" key="16">
    <source>
        <dbReference type="RefSeq" id="XP_045579123.1"/>
    </source>
</evidence>
<evidence type="ECO:0000256" key="6">
    <source>
        <dbReference type="ARBA" id="ARBA00022833"/>
    </source>
</evidence>
<keyword evidence="9" id="KW-0804">Transcription</keyword>
<evidence type="ECO:0000256" key="13">
    <source>
        <dbReference type="SAM" id="MobiDB-lite"/>
    </source>
</evidence>
<proteinExistence type="inferred from homology"/>
<feature type="region of interest" description="Disordered" evidence="13">
    <location>
        <begin position="141"/>
        <end position="165"/>
    </location>
</feature>
<evidence type="ECO:0000313" key="15">
    <source>
        <dbReference type="Proteomes" id="UP001652741"/>
    </source>
</evidence>
<feature type="domain" description="C2H2-type" evidence="14">
    <location>
        <begin position="429"/>
        <end position="451"/>
    </location>
</feature>
<evidence type="ECO:0000256" key="5">
    <source>
        <dbReference type="ARBA" id="ARBA00022771"/>
    </source>
</evidence>
<evidence type="ECO:0000256" key="4">
    <source>
        <dbReference type="ARBA" id="ARBA00022737"/>
    </source>
</evidence>
<dbReference type="GeneID" id="106609873"/>
<feature type="compositionally biased region" description="Basic and acidic residues" evidence="13">
    <location>
        <begin position="150"/>
        <end position="165"/>
    </location>
</feature>
<dbReference type="SUPFAM" id="SSF57667">
    <property type="entry name" value="beta-beta-alpha zinc fingers"/>
    <property type="match status" value="2"/>
</dbReference>